<feature type="domain" description="C-type lectin" evidence="1">
    <location>
        <begin position="49"/>
        <end position="176"/>
    </location>
</feature>
<sequence>MLSPGKDARMLLFCISLAFNSTELVLYWLTDRLIFDLPHSDCTNGWHRYRTGCIKFFTTSKTRSEARIHCAGFKTSNDIQGDLIKIPSSVDNDQVVSLAPQTGRYYIGLTDWANEGVYRWKGRNDDAMYFNWKPGYPERYQIEENRDCVVLSTNADATYKMWTTVECSNSWSFICECESACIWK</sequence>
<dbReference type="SMART" id="SM00034">
    <property type="entry name" value="CLECT"/>
    <property type="match status" value="1"/>
</dbReference>
<dbReference type="CDD" id="cd00037">
    <property type="entry name" value="CLECT"/>
    <property type="match status" value="1"/>
</dbReference>
<dbReference type="PANTHER" id="PTHR22801">
    <property type="entry name" value="LITHOSTATHINE"/>
    <property type="match status" value="1"/>
</dbReference>
<evidence type="ECO:0000259" key="1">
    <source>
        <dbReference type="PROSITE" id="PS50041"/>
    </source>
</evidence>
<dbReference type="PROSITE" id="PS50041">
    <property type="entry name" value="C_TYPE_LECTIN_2"/>
    <property type="match status" value="1"/>
</dbReference>
<comment type="caution">
    <text evidence="2">The sequence shown here is derived from an EMBL/GenBank/DDBJ whole genome shotgun (WGS) entry which is preliminary data.</text>
</comment>
<gene>
    <name evidence="2" type="ORF">OS493_027938</name>
</gene>
<dbReference type="InterPro" id="IPR001304">
    <property type="entry name" value="C-type_lectin-like"/>
</dbReference>
<dbReference type="SUPFAM" id="SSF56436">
    <property type="entry name" value="C-type lectin-like"/>
    <property type="match status" value="1"/>
</dbReference>
<proteinExistence type="predicted"/>
<dbReference type="OrthoDB" id="2142683at2759"/>
<dbReference type="Gene3D" id="3.10.100.10">
    <property type="entry name" value="Mannose-Binding Protein A, subunit A"/>
    <property type="match status" value="1"/>
</dbReference>
<organism evidence="2 3">
    <name type="scientific">Desmophyllum pertusum</name>
    <dbReference type="NCBI Taxonomy" id="174260"/>
    <lineage>
        <taxon>Eukaryota</taxon>
        <taxon>Metazoa</taxon>
        <taxon>Cnidaria</taxon>
        <taxon>Anthozoa</taxon>
        <taxon>Hexacorallia</taxon>
        <taxon>Scleractinia</taxon>
        <taxon>Caryophylliina</taxon>
        <taxon>Caryophylliidae</taxon>
        <taxon>Desmophyllum</taxon>
    </lineage>
</organism>
<dbReference type="InterPro" id="IPR050801">
    <property type="entry name" value="Ca-Dep_Lectins_ImmuneDev"/>
</dbReference>
<keyword evidence="3" id="KW-1185">Reference proteome</keyword>
<dbReference type="Pfam" id="PF00059">
    <property type="entry name" value="Lectin_C"/>
    <property type="match status" value="1"/>
</dbReference>
<dbReference type="Proteomes" id="UP001163046">
    <property type="component" value="Unassembled WGS sequence"/>
</dbReference>
<dbReference type="InterPro" id="IPR016186">
    <property type="entry name" value="C-type_lectin-like/link_sf"/>
</dbReference>
<evidence type="ECO:0000313" key="3">
    <source>
        <dbReference type="Proteomes" id="UP001163046"/>
    </source>
</evidence>
<dbReference type="PANTHER" id="PTHR22801:SF63">
    <property type="entry name" value="C-TYPE LECTIN DOMAIN-CONTAINING PROTEIN"/>
    <property type="match status" value="1"/>
</dbReference>
<protein>
    <recommendedName>
        <fullName evidence="1">C-type lectin domain-containing protein</fullName>
    </recommendedName>
</protein>
<evidence type="ECO:0000313" key="2">
    <source>
        <dbReference type="EMBL" id="KAJ7355146.1"/>
    </source>
</evidence>
<reference evidence="2" key="1">
    <citation type="submission" date="2023-01" db="EMBL/GenBank/DDBJ databases">
        <title>Genome assembly of the deep-sea coral Lophelia pertusa.</title>
        <authorList>
            <person name="Herrera S."/>
            <person name="Cordes E."/>
        </authorList>
    </citation>
    <scope>NUCLEOTIDE SEQUENCE</scope>
    <source>
        <strain evidence="2">USNM1676648</strain>
        <tissue evidence="2">Polyp</tissue>
    </source>
</reference>
<dbReference type="InterPro" id="IPR016187">
    <property type="entry name" value="CTDL_fold"/>
</dbReference>
<name>A0A9W9YKP9_9CNID</name>
<accession>A0A9W9YKP9</accession>
<dbReference type="AlphaFoldDB" id="A0A9W9YKP9"/>
<dbReference type="EMBL" id="MU827327">
    <property type="protein sequence ID" value="KAJ7355146.1"/>
    <property type="molecule type" value="Genomic_DNA"/>
</dbReference>